<evidence type="ECO:0000256" key="2">
    <source>
        <dbReference type="SAM" id="MobiDB-lite"/>
    </source>
</evidence>
<dbReference type="CDD" id="cd07185">
    <property type="entry name" value="OmpA_C-like"/>
    <property type="match status" value="1"/>
</dbReference>
<proteinExistence type="predicted"/>
<protein>
    <submittedName>
        <fullName evidence="4">OmpA family protein</fullName>
    </submittedName>
</protein>
<evidence type="ECO:0000313" key="5">
    <source>
        <dbReference type="Proteomes" id="UP000635245"/>
    </source>
</evidence>
<reference evidence="4" key="1">
    <citation type="submission" date="2020-12" db="EMBL/GenBank/DDBJ databases">
        <title>Prauserella sp. ASG 168, a novel actinomycete isolated from cave rock.</title>
        <authorList>
            <person name="Suriyachadkun C."/>
        </authorList>
    </citation>
    <scope>NUCLEOTIDE SEQUENCE</scope>
    <source>
        <strain evidence="4">ASG 168</strain>
    </source>
</reference>
<dbReference type="InterPro" id="IPR050330">
    <property type="entry name" value="Bact_OuterMem_StrucFunc"/>
</dbReference>
<dbReference type="SUPFAM" id="SSF103088">
    <property type="entry name" value="OmpA-like"/>
    <property type="match status" value="1"/>
</dbReference>
<dbReference type="Proteomes" id="UP000635245">
    <property type="component" value="Unassembled WGS sequence"/>
</dbReference>
<dbReference type="PANTHER" id="PTHR30329:SF21">
    <property type="entry name" value="LIPOPROTEIN YIAD-RELATED"/>
    <property type="match status" value="1"/>
</dbReference>
<name>A0A934QRE8_9PSEU</name>
<dbReference type="EMBL" id="JAENJH010000003">
    <property type="protein sequence ID" value="MBK1785316.1"/>
    <property type="molecule type" value="Genomic_DNA"/>
</dbReference>
<feature type="domain" description="OmpA-like" evidence="3">
    <location>
        <begin position="110"/>
        <end position="224"/>
    </location>
</feature>
<dbReference type="PROSITE" id="PS51123">
    <property type="entry name" value="OMPA_2"/>
    <property type="match status" value="1"/>
</dbReference>
<dbReference type="GO" id="GO:0016020">
    <property type="term" value="C:membrane"/>
    <property type="evidence" value="ECO:0007669"/>
    <property type="project" value="UniProtKB-UniRule"/>
</dbReference>
<gene>
    <name evidence="4" type="ORF">JHE00_13360</name>
</gene>
<dbReference type="RefSeq" id="WP_200318387.1">
    <property type="nucleotide sequence ID" value="NZ_JAENJH010000003.1"/>
</dbReference>
<feature type="region of interest" description="Disordered" evidence="2">
    <location>
        <begin position="203"/>
        <end position="224"/>
    </location>
</feature>
<dbReference type="InterPro" id="IPR036737">
    <property type="entry name" value="OmpA-like_sf"/>
</dbReference>
<dbReference type="Pfam" id="PF00691">
    <property type="entry name" value="OmpA"/>
    <property type="match status" value="1"/>
</dbReference>
<evidence type="ECO:0000313" key="4">
    <source>
        <dbReference type="EMBL" id="MBK1785316.1"/>
    </source>
</evidence>
<dbReference type="Gene3D" id="3.30.1330.60">
    <property type="entry name" value="OmpA-like domain"/>
    <property type="match status" value="1"/>
</dbReference>
<comment type="caution">
    <text evidence="4">The sequence shown here is derived from an EMBL/GenBank/DDBJ whole genome shotgun (WGS) entry which is preliminary data.</text>
</comment>
<accession>A0A934QRE8</accession>
<dbReference type="PANTHER" id="PTHR30329">
    <property type="entry name" value="STATOR ELEMENT OF FLAGELLAR MOTOR COMPLEX"/>
    <property type="match status" value="1"/>
</dbReference>
<organism evidence="4 5">
    <name type="scientific">Prauserella cavernicola</name>
    <dbReference type="NCBI Taxonomy" id="2800127"/>
    <lineage>
        <taxon>Bacteria</taxon>
        <taxon>Bacillati</taxon>
        <taxon>Actinomycetota</taxon>
        <taxon>Actinomycetes</taxon>
        <taxon>Pseudonocardiales</taxon>
        <taxon>Pseudonocardiaceae</taxon>
        <taxon>Prauserella</taxon>
    </lineage>
</organism>
<feature type="compositionally biased region" description="Basic and acidic residues" evidence="2">
    <location>
        <begin position="214"/>
        <end position="224"/>
    </location>
</feature>
<keyword evidence="1" id="KW-0472">Membrane</keyword>
<keyword evidence="5" id="KW-1185">Reference proteome</keyword>
<evidence type="ECO:0000256" key="1">
    <source>
        <dbReference type="PROSITE-ProRule" id="PRU00473"/>
    </source>
</evidence>
<evidence type="ECO:0000259" key="3">
    <source>
        <dbReference type="PROSITE" id="PS51123"/>
    </source>
</evidence>
<sequence>MSGDRGRLWLAPLALLVTGVLAFVVTRFETDGIESDLLARSQSALSAVGLSPEAVAFDGRDATVSGVPADEAVWAAEVVGGVEGVRDVVTATPAGQRDAGPADARRQLQEELDALLAQQPVSFQPDSAVLTPEGESSVAAVTALLARTPTDVAFEVRGHVARVPGGDPAGARELSQQRADAVAQRLVGAGIASDRVSAVGFGDTRPLTETGDTSADRRVEISVR</sequence>
<dbReference type="InterPro" id="IPR006665">
    <property type="entry name" value="OmpA-like"/>
</dbReference>
<dbReference type="AlphaFoldDB" id="A0A934QRE8"/>